<gene>
    <name evidence="2" type="ORF">MEDL_15616</name>
</gene>
<dbReference type="EMBL" id="CAJPWZ010000808">
    <property type="protein sequence ID" value="CAG2200975.1"/>
    <property type="molecule type" value="Genomic_DNA"/>
</dbReference>
<sequence length="659" mass="76879">MWIGGISTHYSDKNQEEWIAESIIHKIVSRSELSHEVRCRELVNMIPVKSVHLFLFKYLSKVEDEKVIPKEKIKFILGTLQNLSDDVSDICLVELEESDIHEWPSIIKWYKNIKALKDLSFLWKEDSNLLEAAYYTILLANKHGDTFIDKIYQCLKSYQIEETLFLSSVKRLYSGSLTIDLSEIGKVKSSFDATYLLETELPVLMKERLNKFSQLWKRLVDIITSSSVLAKRDSRINNDVFDLFNVSVSNNCSENINDRREAYSSDVVYGEIGSFQRDILITEFYDNNIIGGRNRINIVVDEVDSMLLDRGENVLRGKSIQRVSKNYDVLRRTLNQNKVDKEFQHVILQASLDRWAFWLDSAEMFVNRLGTHSAINDFLSKFLIEIDVSRVRHDSDKMMLMLQSPSLLVNAGKAKMLTKEYTMAKSTLIMLFTSIRLFRICLYYKAYCLLKMEDHDQDYAVVKSTLAHCSFLLRQRDEDLRNEVQIVNYINSKYTDGRNSFTLSSGFKQQKDNVIQIIYQILDSIENIIGHTIESNMFVDTTCNLFNAKMIFKDLETDKILSPQKVRSFPLDDYSWNTIKSCYELYSPEIHTRIEQLMNEDNVCINNFADILPSREEFWRILIEKGILSDKKDFILVHEGEMHRCNNFLLIVLQIHCNP</sequence>
<name>A0A8S3R1T4_MYTED</name>
<feature type="domain" description="SecA DEAD-like N-terminal" evidence="1">
    <location>
        <begin position="215"/>
        <end position="410"/>
    </location>
</feature>
<dbReference type="GO" id="GO:0017038">
    <property type="term" value="P:protein import"/>
    <property type="evidence" value="ECO:0007669"/>
    <property type="project" value="InterPro"/>
</dbReference>
<protein>
    <recommendedName>
        <fullName evidence="1">SecA DEAD-like N-terminal domain-containing protein</fullName>
    </recommendedName>
</protein>
<dbReference type="GO" id="GO:0016020">
    <property type="term" value="C:membrane"/>
    <property type="evidence" value="ECO:0007669"/>
    <property type="project" value="InterPro"/>
</dbReference>
<evidence type="ECO:0000313" key="3">
    <source>
        <dbReference type="Proteomes" id="UP000683360"/>
    </source>
</evidence>
<dbReference type="InterPro" id="IPR011115">
    <property type="entry name" value="SecA_DEAD"/>
</dbReference>
<dbReference type="PANTHER" id="PTHR30612:SF0">
    <property type="entry name" value="CHLOROPLAST PROTEIN-TRANSPORTING ATPASE"/>
    <property type="match status" value="1"/>
</dbReference>
<dbReference type="GO" id="GO:0006886">
    <property type="term" value="P:intracellular protein transport"/>
    <property type="evidence" value="ECO:0007669"/>
    <property type="project" value="InterPro"/>
</dbReference>
<evidence type="ECO:0000313" key="2">
    <source>
        <dbReference type="EMBL" id="CAG2200975.1"/>
    </source>
</evidence>
<dbReference type="Proteomes" id="UP000683360">
    <property type="component" value="Unassembled WGS sequence"/>
</dbReference>
<dbReference type="PANTHER" id="PTHR30612">
    <property type="entry name" value="SECA INNER MEMBRANE COMPONENT OF SEC PROTEIN SECRETION SYSTEM"/>
    <property type="match status" value="1"/>
</dbReference>
<organism evidence="2 3">
    <name type="scientific">Mytilus edulis</name>
    <name type="common">Blue mussel</name>
    <dbReference type="NCBI Taxonomy" id="6550"/>
    <lineage>
        <taxon>Eukaryota</taxon>
        <taxon>Metazoa</taxon>
        <taxon>Spiralia</taxon>
        <taxon>Lophotrochozoa</taxon>
        <taxon>Mollusca</taxon>
        <taxon>Bivalvia</taxon>
        <taxon>Autobranchia</taxon>
        <taxon>Pteriomorphia</taxon>
        <taxon>Mytilida</taxon>
        <taxon>Mytiloidea</taxon>
        <taxon>Mytilidae</taxon>
        <taxon>Mytilinae</taxon>
        <taxon>Mytilus</taxon>
    </lineage>
</organism>
<dbReference type="OrthoDB" id="10067052at2759"/>
<dbReference type="GO" id="GO:0006605">
    <property type="term" value="P:protein targeting"/>
    <property type="evidence" value="ECO:0007669"/>
    <property type="project" value="InterPro"/>
</dbReference>
<accession>A0A8S3R1T4</accession>
<dbReference type="InterPro" id="IPR000185">
    <property type="entry name" value="SecA"/>
</dbReference>
<dbReference type="AlphaFoldDB" id="A0A8S3R1T4"/>
<dbReference type="GO" id="GO:0005524">
    <property type="term" value="F:ATP binding"/>
    <property type="evidence" value="ECO:0007669"/>
    <property type="project" value="InterPro"/>
</dbReference>
<dbReference type="SUPFAM" id="SSF52540">
    <property type="entry name" value="P-loop containing nucleoside triphosphate hydrolases"/>
    <property type="match status" value="1"/>
</dbReference>
<comment type="caution">
    <text evidence="2">The sequence shown here is derived from an EMBL/GenBank/DDBJ whole genome shotgun (WGS) entry which is preliminary data.</text>
</comment>
<evidence type="ECO:0000259" key="1">
    <source>
        <dbReference type="Pfam" id="PF07517"/>
    </source>
</evidence>
<dbReference type="Gene3D" id="3.40.50.300">
    <property type="entry name" value="P-loop containing nucleotide triphosphate hydrolases"/>
    <property type="match status" value="1"/>
</dbReference>
<dbReference type="InterPro" id="IPR027417">
    <property type="entry name" value="P-loop_NTPase"/>
</dbReference>
<keyword evidence="3" id="KW-1185">Reference proteome</keyword>
<dbReference type="Pfam" id="PF07517">
    <property type="entry name" value="SecA_DEAD"/>
    <property type="match status" value="1"/>
</dbReference>
<reference evidence="2" key="1">
    <citation type="submission" date="2021-03" db="EMBL/GenBank/DDBJ databases">
        <authorList>
            <person name="Bekaert M."/>
        </authorList>
    </citation>
    <scope>NUCLEOTIDE SEQUENCE</scope>
</reference>
<proteinExistence type="predicted"/>